<name>A0A1E3QGK2_LIPST</name>
<reference evidence="8 9" key="1">
    <citation type="journal article" date="2016" name="Proc. Natl. Acad. Sci. U.S.A.">
        <title>Comparative genomics of biotechnologically important yeasts.</title>
        <authorList>
            <person name="Riley R."/>
            <person name="Haridas S."/>
            <person name="Wolfe K.H."/>
            <person name="Lopes M.R."/>
            <person name="Hittinger C.T."/>
            <person name="Goeker M."/>
            <person name="Salamov A.A."/>
            <person name="Wisecaver J.H."/>
            <person name="Long T.M."/>
            <person name="Calvey C.H."/>
            <person name="Aerts A.L."/>
            <person name="Barry K.W."/>
            <person name="Choi C."/>
            <person name="Clum A."/>
            <person name="Coughlan A.Y."/>
            <person name="Deshpande S."/>
            <person name="Douglass A.P."/>
            <person name="Hanson S.J."/>
            <person name="Klenk H.-P."/>
            <person name="LaButti K.M."/>
            <person name="Lapidus A."/>
            <person name="Lindquist E.A."/>
            <person name="Lipzen A.M."/>
            <person name="Meier-Kolthoff J.P."/>
            <person name="Ohm R.A."/>
            <person name="Otillar R.P."/>
            <person name="Pangilinan J.L."/>
            <person name="Peng Y."/>
            <person name="Rokas A."/>
            <person name="Rosa C.A."/>
            <person name="Scheuner C."/>
            <person name="Sibirny A.A."/>
            <person name="Slot J.C."/>
            <person name="Stielow J.B."/>
            <person name="Sun H."/>
            <person name="Kurtzman C.P."/>
            <person name="Blackwell M."/>
            <person name="Grigoriev I.V."/>
            <person name="Jeffries T.W."/>
        </authorList>
    </citation>
    <scope>NUCLEOTIDE SEQUENCE [LARGE SCALE GENOMIC DNA]</scope>
    <source>
        <strain evidence="8 9">NRRL Y-11557</strain>
    </source>
</reference>
<feature type="transmembrane region" description="Helical" evidence="7">
    <location>
        <begin position="159"/>
        <end position="178"/>
    </location>
</feature>
<dbReference type="OrthoDB" id="430207at2759"/>
<proteinExistence type="inferred from homology"/>
<feature type="transmembrane region" description="Helical" evidence="7">
    <location>
        <begin position="12"/>
        <end position="35"/>
    </location>
</feature>
<evidence type="ECO:0000313" key="9">
    <source>
        <dbReference type="Proteomes" id="UP000094385"/>
    </source>
</evidence>
<keyword evidence="9" id="KW-1185">Reference proteome</keyword>
<keyword evidence="5 7" id="KW-0472">Membrane</keyword>
<feature type="transmembrane region" description="Helical" evidence="7">
    <location>
        <begin position="94"/>
        <end position="115"/>
    </location>
</feature>
<evidence type="ECO:0000256" key="3">
    <source>
        <dbReference type="ARBA" id="ARBA00022692"/>
    </source>
</evidence>
<comment type="similarity">
    <text evidence="2 7">Belongs to the peroxisomal membrane protein PXMP2/4 family.</text>
</comment>
<dbReference type="PANTHER" id="PTHR11266:SF17">
    <property type="entry name" value="PROTEIN MPV17"/>
    <property type="match status" value="1"/>
</dbReference>
<dbReference type="STRING" id="675824.A0A1E3QGK2"/>
<sequence length="206" mass="23650">MATFYKWYNARLAAAPILTHCVTTGFLFGAGDVVAQALSPDPALKGRYDYIRTARMCFHGGVVFAPVVSQWYKLISTRIVIPGRPMLEALARMAVDQTVWAPVGIASFYVSMGVLQLHSWEQIKQELQTKWWRTMVGNYAVWPAVQFVNFRIIPLDYRLMFVNIVSIGWNAFLSWFSATNIERSMETLEKAEHKLEEFEAKVEKRF</sequence>
<dbReference type="InterPro" id="IPR007248">
    <property type="entry name" value="Mpv17_PMP22"/>
</dbReference>
<evidence type="ECO:0000256" key="6">
    <source>
        <dbReference type="ARBA" id="ARBA00039302"/>
    </source>
</evidence>
<organism evidence="8 9">
    <name type="scientific">Lipomyces starkeyi NRRL Y-11557</name>
    <dbReference type="NCBI Taxonomy" id="675824"/>
    <lineage>
        <taxon>Eukaryota</taxon>
        <taxon>Fungi</taxon>
        <taxon>Dikarya</taxon>
        <taxon>Ascomycota</taxon>
        <taxon>Saccharomycotina</taxon>
        <taxon>Lipomycetes</taxon>
        <taxon>Lipomycetales</taxon>
        <taxon>Lipomycetaceae</taxon>
        <taxon>Lipomyces</taxon>
    </lineage>
</organism>
<keyword evidence="3 7" id="KW-0812">Transmembrane</keyword>
<dbReference type="PANTHER" id="PTHR11266">
    <property type="entry name" value="PEROXISOMAL MEMBRANE PROTEIN 2, PXMP2 MPV17"/>
    <property type="match status" value="1"/>
</dbReference>
<dbReference type="GO" id="GO:0005743">
    <property type="term" value="C:mitochondrial inner membrane"/>
    <property type="evidence" value="ECO:0007669"/>
    <property type="project" value="EnsemblFungi"/>
</dbReference>
<evidence type="ECO:0000256" key="1">
    <source>
        <dbReference type="ARBA" id="ARBA00004141"/>
    </source>
</evidence>
<accession>A0A1E3QGK2</accession>
<dbReference type="GO" id="GO:0006067">
    <property type="term" value="P:ethanol metabolic process"/>
    <property type="evidence" value="ECO:0007669"/>
    <property type="project" value="EnsemblFungi"/>
</dbReference>
<dbReference type="Pfam" id="PF04117">
    <property type="entry name" value="Mpv17_PMP22"/>
    <property type="match status" value="1"/>
</dbReference>
<evidence type="ECO:0000256" key="5">
    <source>
        <dbReference type="ARBA" id="ARBA00023136"/>
    </source>
</evidence>
<gene>
    <name evidence="8" type="ORF">LIPSTDRAFT_66970</name>
</gene>
<dbReference type="EMBL" id="KV454289">
    <property type="protein sequence ID" value="ODQ76117.1"/>
    <property type="molecule type" value="Genomic_DNA"/>
</dbReference>
<evidence type="ECO:0000256" key="4">
    <source>
        <dbReference type="ARBA" id="ARBA00022989"/>
    </source>
</evidence>
<evidence type="ECO:0000313" key="8">
    <source>
        <dbReference type="EMBL" id="ODQ76117.1"/>
    </source>
</evidence>
<comment type="subcellular location">
    <subcellularLocation>
        <location evidence="1">Membrane</location>
        <topology evidence="1">Multi-pass membrane protein</topology>
    </subcellularLocation>
</comment>
<evidence type="ECO:0000256" key="7">
    <source>
        <dbReference type="RuleBase" id="RU363053"/>
    </source>
</evidence>
<dbReference type="AlphaFoldDB" id="A0A1E3QGK2"/>
<dbReference type="Proteomes" id="UP000094385">
    <property type="component" value="Unassembled WGS sequence"/>
</dbReference>
<evidence type="ECO:0000256" key="2">
    <source>
        <dbReference type="ARBA" id="ARBA00006824"/>
    </source>
</evidence>
<keyword evidence="4 7" id="KW-1133">Transmembrane helix</keyword>
<protein>
    <recommendedName>
        <fullName evidence="6">Protein SYM1</fullName>
    </recommendedName>
</protein>